<dbReference type="InParanoid" id="A0A5C7EDW2"/>
<accession>A0A5C7EDW2</accession>
<gene>
    <name evidence="3" type="ORF">FR698_15810</name>
</gene>
<evidence type="ECO:0000313" key="4">
    <source>
        <dbReference type="Proteomes" id="UP000321201"/>
    </source>
</evidence>
<dbReference type="GO" id="GO:0050313">
    <property type="term" value="F:sulfur dioxygenase activity"/>
    <property type="evidence" value="ECO:0007669"/>
    <property type="project" value="InterPro"/>
</dbReference>
<dbReference type="GO" id="GO:0070813">
    <property type="term" value="P:hydrogen sulfide metabolic process"/>
    <property type="evidence" value="ECO:0007669"/>
    <property type="project" value="TreeGrafter"/>
</dbReference>
<keyword evidence="4" id="KW-1185">Reference proteome</keyword>
<evidence type="ECO:0000259" key="2">
    <source>
        <dbReference type="SMART" id="SM00849"/>
    </source>
</evidence>
<dbReference type="SUPFAM" id="SSF56281">
    <property type="entry name" value="Metallo-hydrolase/oxidoreductase"/>
    <property type="match status" value="1"/>
</dbReference>
<keyword evidence="1" id="KW-0479">Metal-binding</keyword>
<dbReference type="InterPro" id="IPR036866">
    <property type="entry name" value="RibonucZ/Hydroxyglut_hydro"/>
</dbReference>
<protein>
    <submittedName>
        <fullName evidence="3">MBL fold metallo-hydrolase</fullName>
    </submittedName>
</protein>
<feature type="domain" description="Metallo-beta-lactamase" evidence="2">
    <location>
        <begin position="11"/>
        <end position="183"/>
    </location>
</feature>
<comment type="caution">
    <text evidence="3">The sequence shown here is derived from an EMBL/GenBank/DDBJ whole genome shotgun (WGS) entry which is preliminary data.</text>
</comment>
<reference evidence="3 4" key="1">
    <citation type="submission" date="2019-08" db="EMBL/GenBank/DDBJ databases">
        <title>Pelomicrobium methylotrophicum gen. nov., sp. nov. a moderately thermophilic, facultatively anaerobic, lithoautotrophic and methylotrophic bacterium isolated from a terrestrial mud volcano.</title>
        <authorList>
            <person name="Slobodkina G.B."/>
            <person name="Merkel A.Y."/>
            <person name="Slobodkin A.I."/>
        </authorList>
    </citation>
    <scope>NUCLEOTIDE SEQUENCE [LARGE SCALE GENOMIC DNA]</scope>
    <source>
        <strain evidence="3 4">SM250</strain>
    </source>
</reference>
<dbReference type="RefSeq" id="WP_147801150.1">
    <property type="nucleotide sequence ID" value="NZ_VPFL01000036.1"/>
</dbReference>
<dbReference type="AlphaFoldDB" id="A0A5C7EDW2"/>
<dbReference type="EMBL" id="VPFL01000036">
    <property type="protein sequence ID" value="TXF10323.1"/>
    <property type="molecule type" value="Genomic_DNA"/>
</dbReference>
<dbReference type="CDD" id="cd07724">
    <property type="entry name" value="POD-like_MBL-fold"/>
    <property type="match status" value="1"/>
</dbReference>
<dbReference type="Gene3D" id="3.60.15.10">
    <property type="entry name" value="Ribonuclease Z/Hydroxyacylglutathione hydrolase-like"/>
    <property type="match status" value="1"/>
</dbReference>
<dbReference type="Proteomes" id="UP000321201">
    <property type="component" value="Unassembled WGS sequence"/>
</dbReference>
<dbReference type="InterPro" id="IPR001279">
    <property type="entry name" value="Metallo-B-lactamas"/>
</dbReference>
<dbReference type="Pfam" id="PF00753">
    <property type="entry name" value="Lactamase_B"/>
    <property type="match status" value="1"/>
</dbReference>
<proteinExistence type="predicted"/>
<organism evidence="3 4">
    <name type="scientific">Pelomicrobium methylotrophicum</name>
    <dbReference type="NCBI Taxonomy" id="2602750"/>
    <lineage>
        <taxon>Bacteria</taxon>
        <taxon>Pseudomonadati</taxon>
        <taxon>Pseudomonadota</taxon>
        <taxon>Hydrogenophilia</taxon>
        <taxon>Hydrogenophilia incertae sedis</taxon>
        <taxon>Pelomicrobium</taxon>
    </lineage>
</organism>
<dbReference type="InterPro" id="IPR051682">
    <property type="entry name" value="Mito_Persulfide_Diox"/>
</dbReference>
<name>A0A5C7EDW2_9PROT</name>
<dbReference type="OrthoDB" id="9802991at2"/>
<evidence type="ECO:0000313" key="3">
    <source>
        <dbReference type="EMBL" id="TXF10323.1"/>
    </source>
</evidence>
<dbReference type="PANTHER" id="PTHR43084">
    <property type="entry name" value="PERSULFIDE DIOXYGENASE ETHE1"/>
    <property type="match status" value="1"/>
</dbReference>
<dbReference type="InterPro" id="IPR044528">
    <property type="entry name" value="POD-like_MBL-fold"/>
</dbReference>
<dbReference type="GO" id="GO:0046872">
    <property type="term" value="F:metal ion binding"/>
    <property type="evidence" value="ECO:0007669"/>
    <property type="project" value="UniProtKB-KW"/>
</dbReference>
<sequence>MFFKQLATKEACLSYFFGCGGMGKAVAVDVVAGDEEWFVKEAAKANVTITHVIDTHVHADHYSGGRALAQRVGAAYCLHESAGDFVSFDFTPLRDNQLIDVGNVKIRVLHTPGHTLESVCLLVTDLRRGEAPWFLLTGDTLFVGSVGRPDLAGREREMAAVLHETLHTKLLTLPDEVEIYPGHQAGSVCGAGLSGKPSSTLGFEKRWNPQLSMDRRQFIESVIDVPPKPAEMEAMLRFNRGLAGAAS</sequence>
<dbReference type="GO" id="GO:0016787">
    <property type="term" value="F:hydrolase activity"/>
    <property type="evidence" value="ECO:0007669"/>
    <property type="project" value="UniProtKB-KW"/>
</dbReference>
<dbReference type="SMART" id="SM00849">
    <property type="entry name" value="Lactamase_B"/>
    <property type="match status" value="1"/>
</dbReference>
<dbReference type="PANTHER" id="PTHR43084:SF1">
    <property type="entry name" value="PERSULFIDE DIOXYGENASE ETHE1, MITOCHONDRIAL"/>
    <property type="match status" value="1"/>
</dbReference>
<keyword evidence="3" id="KW-0378">Hydrolase</keyword>
<evidence type="ECO:0000256" key="1">
    <source>
        <dbReference type="ARBA" id="ARBA00022723"/>
    </source>
</evidence>
<dbReference type="GO" id="GO:0006749">
    <property type="term" value="P:glutathione metabolic process"/>
    <property type="evidence" value="ECO:0007669"/>
    <property type="project" value="InterPro"/>
</dbReference>